<dbReference type="Proteomes" id="UP000238296">
    <property type="component" value="Unassembled WGS sequence"/>
</dbReference>
<accession>A0A2S8BR38</accession>
<gene>
    <name evidence="2" type="ORF">C1Y40_00670</name>
</gene>
<name>A0A2S8BR38_9MYCO</name>
<feature type="region of interest" description="Disordered" evidence="1">
    <location>
        <begin position="43"/>
        <end position="65"/>
    </location>
</feature>
<protein>
    <submittedName>
        <fullName evidence="2">Uncharacterized protein</fullName>
    </submittedName>
</protein>
<dbReference type="EMBL" id="PPEA01000099">
    <property type="protein sequence ID" value="PQM49124.1"/>
    <property type="molecule type" value="Genomic_DNA"/>
</dbReference>
<sequence>MTPGRNSATAAANPASAIRIASRRAATSSSVLMRRAARIACSPSTNSALGNTNGNSWAKPGDSASVPTRLAAASPSMRCSLAMVFIGFHEIPYRFSCGMSSGTPSSQVDSKWTAPVSRIRMQVGPNGRVPATHSCGVPET</sequence>
<feature type="compositionally biased region" description="Polar residues" evidence="1">
    <location>
        <begin position="43"/>
        <end position="56"/>
    </location>
</feature>
<proteinExistence type="predicted"/>
<comment type="caution">
    <text evidence="2">The sequence shown here is derived from an EMBL/GenBank/DDBJ whole genome shotgun (WGS) entry which is preliminary data.</text>
</comment>
<reference evidence="2 3" key="1">
    <citation type="journal article" date="2017" name="Int. J. Syst. Evol. Microbiol.">
        <title>Mycobacterium talmoniae sp. nov., a slowly growing mycobacterium isolated from human respiratory samples.</title>
        <authorList>
            <person name="Davidson R.M."/>
            <person name="DeGroote M.A."/>
            <person name="Marola J.L."/>
            <person name="Buss S."/>
            <person name="Jones V."/>
            <person name="McNeil M.R."/>
            <person name="Freifeld A.G."/>
            <person name="Elaine Epperson L."/>
            <person name="Hasan N.A."/>
            <person name="Jackson M."/>
            <person name="Iwen P.C."/>
            <person name="Salfinger M."/>
            <person name="Strong M."/>
        </authorList>
    </citation>
    <scope>NUCLEOTIDE SEQUENCE [LARGE SCALE GENOMIC DNA]</scope>
    <source>
        <strain evidence="2 3">ATCC BAA-2683</strain>
    </source>
</reference>
<organism evidence="2 3">
    <name type="scientific">Mycobacterium talmoniae</name>
    <dbReference type="NCBI Taxonomy" id="1858794"/>
    <lineage>
        <taxon>Bacteria</taxon>
        <taxon>Bacillati</taxon>
        <taxon>Actinomycetota</taxon>
        <taxon>Actinomycetes</taxon>
        <taxon>Mycobacteriales</taxon>
        <taxon>Mycobacteriaceae</taxon>
        <taxon>Mycobacterium</taxon>
    </lineage>
</organism>
<dbReference type="AlphaFoldDB" id="A0A2S8BR38"/>
<evidence type="ECO:0000313" key="3">
    <source>
        <dbReference type="Proteomes" id="UP000238296"/>
    </source>
</evidence>
<evidence type="ECO:0000256" key="1">
    <source>
        <dbReference type="SAM" id="MobiDB-lite"/>
    </source>
</evidence>
<evidence type="ECO:0000313" key="2">
    <source>
        <dbReference type="EMBL" id="PQM49124.1"/>
    </source>
</evidence>